<feature type="transmembrane region" description="Helical" evidence="3">
    <location>
        <begin position="6"/>
        <end position="24"/>
    </location>
</feature>
<feature type="coiled-coil region" evidence="1">
    <location>
        <begin position="386"/>
        <end position="416"/>
    </location>
</feature>
<feature type="transmembrane region" description="Helical" evidence="3">
    <location>
        <begin position="103"/>
        <end position="127"/>
    </location>
</feature>
<evidence type="ECO:0000256" key="3">
    <source>
        <dbReference type="SAM" id="Phobius"/>
    </source>
</evidence>
<dbReference type="EMBL" id="CP005933">
    <property type="protein sequence ID" value="AIA33950.1"/>
    <property type="molecule type" value="Genomic_DNA"/>
</dbReference>
<evidence type="ECO:0000313" key="5">
    <source>
        <dbReference type="Proteomes" id="UP000027182"/>
    </source>
</evidence>
<dbReference type="RefSeq" id="WP_038582731.1">
    <property type="nucleotide sequence ID" value="NZ_CP005933.1"/>
</dbReference>
<feature type="transmembrane region" description="Helical" evidence="3">
    <location>
        <begin position="189"/>
        <end position="211"/>
    </location>
</feature>
<accession>A0A059Y3L4</accession>
<dbReference type="NCBIfam" id="NF045889">
    <property type="entry name" value="ICE_Mbov_0396_TM"/>
    <property type="match status" value="1"/>
</dbReference>
<feature type="compositionally biased region" description="Basic and acidic residues" evidence="2">
    <location>
        <begin position="520"/>
        <end position="543"/>
    </location>
</feature>
<dbReference type="AlphaFoldDB" id="A0A059Y3L4"/>
<feature type="transmembrane region" description="Helical" evidence="3">
    <location>
        <begin position="218"/>
        <end position="234"/>
    </location>
</feature>
<dbReference type="NCBIfam" id="NF045848">
    <property type="entry name" value="MMCAP2_0566_fam"/>
    <property type="match status" value="1"/>
</dbReference>
<organism evidence="4 5">
    <name type="scientific">Mycoplasmopsis bovis CQ-W70</name>
    <dbReference type="NCBI Taxonomy" id="1316930"/>
    <lineage>
        <taxon>Bacteria</taxon>
        <taxon>Bacillati</taxon>
        <taxon>Mycoplasmatota</taxon>
        <taxon>Mycoplasmoidales</taxon>
        <taxon>Metamycoplasmataceae</taxon>
        <taxon>Mycoplasmopsis</taxon>
    </lineage>
</organism>
<keyword evidence="3" id="KW-1133">Transmembrane helix</keyword>
<feature type="transmembrane region" description="Helical" evidence="3">
    <location>
        <begin position="31"/>
        <end position="48"/>
    </location>
</feature>
<feature type="region of interest" description="Disordered" evidence="2">
    <location>
        <begin position="673"/>
        <end position="710"/>
    </location>
</feature>
<keyword evidence="1" id="KW-0175">Coiled coil</keyword>
<evidence type="ECO:0008006" key="6">
    <source>
        <dbReference type="Google" id="ProtNLM"/>
    </source>
</evidence>
<gene>
    <name evidence="4" type="ORF">K668_01860</name>
</gene>
<dbReference type="KEGG" id="mbq:K668_01860"/>
<evidence type="ECO:0000313" key="4">
    <source>
        <dbReference type="EMBL" id="AIA33950.1"/>
    </source>
</evidence>
<dbReference type="PATRIC" id="fig|1316930.3.peg.381"/>
<feature type="transmembrane region" description="Helical" evidence="3">
    <location>
        <begin position="60"/>
        <end position="82"/>
    </location>
</feature>
<feature type="region of interest" description="Disordered" evidence="2">
    <location>
        <begin position="502"/>
        <end position="543"/>
    </location>
</feature>
<protein>
    <recommendedName>
        <fullName evidence="6">Transmembrane protein</fullName>
    </recommendedName>
</protein>
<feature type="transmembrane region" description="Helical" evidence="3">
    <location>
        <begin position="246"/>
        <end position="268"/>
    </location>
</feature>
<evidence type="ECO:0000256" key="1">
    <source>
        <dbReference type="SAM" id="Coils"/>
    </source>
</evidence>
<proteinExistence type="predicted"/>
<reference evidence="4 5" key="1">
    <citation type="submission" date="2013-04" db="EMBL/GenBank/DDBJ databases">
        <authorList>
            <person name="Lin L."/>
            <person name="Zeng Z."/>
            <person name="Xie J."/>
            <person name="Luo L."/>
            <person name="Yang Z."/>
            <person name="Liang W."/>
            <person name="Lin H."/>
            <person name="Dong C."/>
            <person name="Sun Y."/>
        </authorList>
    </citation>
    <scope>NUCLEOTIDE SEQUENCE [LARGE SCALE GENOMIC DNA]</scope>
    <source>
        <strain evidence="4 5">CQ-W70</strain>
    </source>
</reference>
<name>A0A059Y3L4_MYCBV</name>
<feature type="transmembrane region" description="Helical" evidence="3">
    <location>
        <begin position="289"/>
        <end position="310"/>
    </location>
</feature>
<keyword evidence="3" id="KW-0472">Membrane</keyword>
<dbReference type="Proteomes" id="UP000027182">
    <property type="component" value="Chromosome"/>
</dbReference>
<sequence length="745" mass="82197">MFAWLGYTIWFGLFNITVRLPLWLLDSVVKIYKMITFALPSYLLFGISPGESFANAQLPILFLRMAIISFFVFAILFALSAVRVQFQKSDQPSPISIAMKNSLLGTLFLIGIPIALYVFSILISILVELVLGGNVGLGQSIFESLYDKAWANKGVSFATWSKPHPEYGSYYVSYDTYSNLPNGANAQSWFMGTILSIGSLIPMVLGIITVVQKIFQQFFLFVISPFIVAASVSDDGKRMKQFIEMYSTKSFAIIGMLIGLQMLTVWITKTTQWSNTLDINFLERFLMNIALIIGGVISVMSLTSVTAAFAGESASVRETMAETKGTIAAGAGLLAGSLVAGKFGKKLLGGAISPAKSIMNKTHAGRSFLENLSEKRNINKNFKAGRTTLKQRNEALEALKAQRQAEKVNKLKLRDQKQADLSLKSQLDGPIASSNVANEATNFNSISPSPAVGNAIPTGLFANANSLATNANIPNNAVDNSANLQADKSYLKELSDKDIKSSGGLLQHKANAASRVARRKDKEEKRLTESISKNKDKLDKTNNKLEKKLLKTQEKLLKAKSSKEENKLNKVFDKTKSQLDKTNDKLDNKLNKQEAQLDKTKLTKEKAIRRTTALSAMQEDRSKFYTSAQNRNLFTRNSSSNVDGNVGAYKLSKITDNKKWSDIDKQDKANEIVNSNTNSSNSNVESQASSNSSNSNTDKETKSKDNKEIKNLVEKNAKEVKRINDELETLKLNDIKEKSKGKKGK</sequence>
<feature type="compositionally biased region" description="Low complexity" evidence="2">
    <location>
        <begin position="673"/>
        <end position="696"/>
    </location>
</feature>
<dbReference type="HOGENOM" id="CLU_021961_0_0_14"/>
<feature type="compositionally biased region" description="Basic and acidic residues" evidence="2">
    <location>
        <begin position="697"/>
        <end position="710"/>
    </location>
</feature>
<evidence type="ECO:0000256" key="2">
    <source>
        <dbReference type="SAM" id="MobiDB-lite"/>
    </source>
</evidence>
<keyword evidence="3" id="KW-0812">Transmembrane</keyword>